<comment type="caution">
    <text evidence="2">The sequence shown here is derived from an EMBL/GenBank/DDBJ whole genome shotgun (WGS) entry which is preliminary data.</text>
</comment>
<reference evidence="2 3" key="1">
    <citation type="submission" date="2017-11" db="EMBL/GenBank/DDBJ databases">
        <title>Infants hospitalized years apart are colonized by the same room-sourced microbial strains.</title>
        <authorList>
            <person name="Brooks B."/>
            <person name="Olm M.R."/>
            <person name="Firek B.A."/>
            <person name="Baker R."/>
            <person name="Thomas B.C."/>
            <person name="Morowitz M.J."/>
            <person name="Banfield J.F."/>
        </authorList>
    </citation>
    <scope>NUCLEOTIDE SEQUENCE [LARGE SCALE GENOMIC DNA]</scope>
    <source>
        <strain evidence="2">S2_009_000_R2_76</strain>
    </source>
</reference>
<dbReference type="GO" id="GO:0005886">
    <property type="term" value="C:plasma membrane"/>
    <property type="evidence" value="ECO:0007669"/>
    <property type="project" value="TreeGrafter"/>
</dbReference>
<dbReference type="GO" id="GO:0042910">
    <property type="term" value="F:xenobiotic transmembrane transporter activity"/>
    <property type="evidence" value="ECO:0007669"/>
    <property type="project" value="TreeGrafter"/>
</dbReference>
<keyword evidence="1" id="KW-1133">Transmembrane helix</keyword>
<evidence type="ECO:0000313" key="3">
    <source>
        <dbReference type="Proteomes" id="UP000249645"/>
    </source>
</evidence>
<feature type="transmembrane region" description="Helical" evidence="1">
    <location>
        <begin position="59"/>
        <end position="79"/>
    </location>
</feature>
<keyword evidence="1" id="KW-0472">Membrane</keyword>
<dbReference type="Pfam" id="PF00873">
    <property type="entry name" value="ACR_tran"/>
    <property type="match status" value="1"/>
</dbReference>
<dbReference type="Proteomes" id="UP000249645">
    <property type="component" value="Unassembled WGS sequence"/>
</dbReference>
<evidence type="ECO:0000313" key="2">
    <source>
        <dbReference type="EMBL" id="PZP45552.1"/>
    </source>
</evidence>
<dbReference type="PANTHER" id="PTHR32063">
    <property type="match status" value="1"/>
</dbReference>
<dbReference type="AlphaFoldDB" id="A0A2W5GQN2"/>
<gene>
    <name evidence="2" type="ORF">DI598_13120</name>
</gene>
<keyword evidence="1" id="KW-0812">Transmembrane</keyword>
<proteinExistence type="predicted"/>
<dbReference type="InterPro" id="IPR001036">
    <property type="entry name" value="Acrflvin-R"/>
</dbReference>
<name>A0A2W5GQN2_9SPHI</name>
<feature type="transmembrane region" description="Helical" evidence="1">
    <location>
        <begin position="6"/>
        <end position="30"/>
    </location>
</feature>
<dbReference type="EMBL" id="QFOI01000259">
    <property type="protein sequence ID" value="PZP45552.1"/>
    <property type="molecule type" value="Genomic_DNA"/>
</dbReference>
<feature type="non-terminal residue" evidence="2">
    <location>
        <position position="1"/>
    </location>
</feature>
<dbReference type="SUPFAM" id="SSF82866">
    <property type="entry name" value="Multidrug efflux transporter AcrB transmembrane domain"/>
    <property type="match status" value="1"/>
</dbReference>
<sequence>HTNFSISAGIGFICLFGICIQDGVLLIEIFKHNLDKVRGQKQPLYSAIRQGVFSRIRPVMMTALMAAIGLLPAALSHGIGSESSRPLARVIIGGIICAMIFSLLVFPLIFGWAYRKVDSKNPG</sequence>
<evidence type="ECO:0000256" key="1">
    <source>
        <dbReference type="SAM" id="Phobius"/>
    </source>
</evidence>
<protein>
    <submittedName>
        <fullName evidence="2">CusA/CzcA family heavy metal efflux RND transporter</fullName>
    </submittedName>
</protein>
<accession>A0A2W5GQN2</accession>
<dbReference type="PANTHER" id="PTHR32063:SF12">
    <property type="entry name" value="CATION EFFLUX SYSTEM PROTEIN"/>
    <property type="match status" value="1"/>
</dbReference>
<organism evidence="2 3">
    <name type="scientific">Pseudopedobacter saltans</name>
    <dbReference type="NCBI Taxonomy" id="151895"/>
    <lineage>
        <taxon>Bacteria</taxon>
        <taxon>Pseudomonadati</taxon>
        <taxon>Bacteroidota</taxon>
        <taxon>Sphingobacteriia</taxon>
        <taxon>Sphingobacteriales</taxon>
        <taxon>Sphingobacteriaceae</taxon>
        <taxon>Pseudopedobacter</taxon>
    </lineage>
</organism>
<feature type="transmembrane region" description="Helical" evidence="1">
    <location>
        <begin position="91"/>
        <end position="114"/>
    </location>
</feature>
<dbReference type="Gene3D" id="1.20.1640.10">
    <property type="entry name" value="Multidrug efflux transporter AcrB transmembrane domain"/>
    <property type="match status" value="1"/>
</dbReference>